<dbReference type="EMBL" id="BK014799">
    <property type="protein sequence ID" value="DAD76353.1"/>
    <property type="molecule type" value="Genomic_DNA"/>
</dbReference>
<protein>
    <submittedName>
        <fullName evidence="1">Uncharacterized protein</fullName>
    </submittedName>
</protein>
<evidence type="ECO:0000313" key="1">
    <source>
        <dbReference type="EMBL" id="DAD76353.1"/>
    </source>
</evidence>
<proteinExistence type="predicted"/>
<accession>A0A8S5M209</accession>
<sequence length="40" mass="5079">MIFSKKVCIIYTKREYRHLYVYLTFTYILTYNKPIRRTEI</sequence>
<reference evidence="1" key="1">
    <citation type="journal article" date="2021" name="Proc. Natl. Acad. Sci. U.S.A.">
        <title>A Catalog of Tens of Thousands of Viruses from Human Metagenomes Reveals Hidden Associations with Chronic Diseases.</title>
        <authorList>
            <person name="Tisza M.J."/>
            <person name="Buck C.B."/>
        </authorList>
    </citation>
    <scope>NUCLEOTIDE SEQUENCE</scope>
    <source>
        <strain evidence="1">Ctxjx4</strain>
    </source>
</reference>
<name>A0A8S5M209_9CAUD</name>
<organism evidence="1">
    <name type="scientific">Siphoviridae sp. ctxjx4</name>
    <dbReference type="NCBI Taxonomy" id="2826522"/>
    <lineage>
        <taxon>Viruses</taxon>
        <taxon>Duplodnaviria</taxon>
        <taxon>Heunggongvirae</taxon>
        <taxon>Uroviricota</taxon>
        <taxon>Caudoviricetes</taxon>
    </lineage>
</organism>